<evidence type="ECO:0000256" key="1">
    <source>
        <dbReference type="SAM" id="MobiDB-lite"/>
    </source>
</evidence>
<name>A0A2T9ZKN3_9FUNG</name>
<feature type="compositionally biased region" description="Basic and acidic residues" evidence="1">
    <location>
        <begin position="468"/>
        <end position="507"/>
    </location>
</feature>
<feature type="region of interest" description="Disordered" evidence="1">
    <location>
        <begin position="468"/>
        <end position="521"/>
    </location>
</feature>
<proteinExistence type="predicted"/>
<comment type="caution">
    <text evidence="2">The sequence shown here is derived from an EMBL/GenBank/DDBJ whole genome shotgun (WGS) entry which is preliminary data.</text>
</comment>
<accession>A0A2T9ZKN3</accession>
<gene>
    <name evidence="2" type="ORF">BB560_000351</name>
</gene>
<feature type="region of interest" description="Disordered" evidence="1">
    <location>
        <begin position="536"/>
        <end position="563"/>
    </location>
</feature>
<evidence type="ECO:0000313" key="2">
    <source>
        <dbReference type="EMBL" id="PVV05131.1"/>
    </source>
</evidence>
<reference evidence="2 3" key="1">
    <citation type="journal article" date="2018" name="MBio">
        <title>Comparative Genomics Reveals the Core Gene Toolbox for the Fungus-Insect Symbiosis.</title>
        <authorList>
            <person name="Wang Y."/>
            <person name="Stata M."/>
            <person name="Wang W."/>
            <person name="Stajich J.E."/>
            <person name="White M.M."/>
            <person name="Moncalvo J.M."/>
        </authorList>
    </citation>
    <scope>NUCLEOTIDE SEQUENCE [LARGE SCALE GENOMIC DNA]</scope>
    <source>
        <strain evidence="2 3">SC-DP-2</strain>
    </source>
</reference>
<evidence type="ECO:0000313" key="3">
    <source>
        <dbReference type="Proteomes" id="UP000245609"/>
    </source>
</evidence>
<dbReference type="AlphaFoldDB" id="A0A2T9ZKN3"/>
<protein>
    <submittedName>
        <fullName evidence="2">Uncharacterized protein</fullName>
    </submittedName>
</protein>
<dbReference type="Proteomes" id="UP000245609">
    <property type="component" value="Unassembled WGS sequence"/>
</dbReference>
<keyword evidence="3" id="KW-1185">Reference proteome</keyword>
<sequence>MLFAGGHQLESRSINHNSIGAMQGMSNMNSSLQLASIGLTSTDGYELGLMHEDLHSSNVEKQRETDALHISEILKTKSGISIHPSKTGSIDFSVNNGLRLGSSIYDNSSIANENKNSTLGSSISGTGLNTGSSSTTKVSHGLNSPLNIIQKNINSTQSSSSQAQGMDMYLRNGEQLAMNIPLQMQLQMYAQHKQNENEPLLSALSKIQGQEIAQQKSGSYIGSPMNFSSTASNNDGFQRDSSVINTSNLSTSQLGEYYASLKYGQLVGDSGSSIYGLSGSGLLEHANLLHSAGGMSSSEAPPQSYLQVVEQALNAKENSTPGNDSGNSANKEMYAYPQVEKLGYNYNQYYGNDKIHNFNDPRANLGGAEKPTDNRAEEKVKFQFEGLDIDALDFNFIDFGFENLGTGNSSVEKKIDGEYGIHGTERKSLEGAMGGYINKEEERGTGLNPVEFQLGKLKNGISTNLEKNVTKGYEKKHNVNEEKAQIGDKRSHDDGKDSGIHLNEKPKKSSIRGESLKTKKARMEYGISEYNMKRGLDKKTSGVGNGKPGVKGDTYMSMTSNKE</sequence>
<dbReference type="EMBL" id="MBFS01000036">
    <property type="protein sequence ID" value="PVV05131.1"/>
    <property type="molecule type" value="Genomic_DNA"/>
</dbReference>
<organism evidence="2 3">
    <name type="scientific">Smittium megazygosporum</name>
    <dbReference type="NCBI Taxonomy" id="133381"/>
    <lineage>
        <taxon>Eukaryota</taxon>
        <taxon>Fungi</taxon>
        <taxon>Fungi incertae sedis</taxon>
        <taxon>Zoopagomycota</taxon>
        <taxon>Kickxellomycotina</taxon>
        <taxon>Harpellomycetes</taxon>
        <taxon>Harpellales</taxon>
        <taxon>Legeriomycetaceae</taxon>
        <taxon>Smittium</taxon>
    </lineage>
</organism>